<keyword evidence="3" id="KW-1185">Reference proteome</keyword>
<dbReference type="AlphaFoldDB" id="A0A9W9X724"/>
<evidence type="ECO:0000313" key="3">
    <source>
        <dbReference type="Proteomes" id="UP001148312"/>
    </source>
</evidence>
<evidence type="ECO:0000256" key="1">
    <source>
        <dbReference type="SAM" id="MobiDB-lite"/>
    </source>
</evidence>
<protein>
    <submittedName>
        <fullName evidence="2">Uncharacterized protein</fullName>
    </submittedName>
</protein>
<dbReference type="Proteomes" id="UP001148312">
    <property type="component" value="Unassembled WGS sequence"/>
</dbReference>
<accession>A0A9W9X724</accession>
<proteinExistence type="predicted"/>
<dbReference type="GeneID" id="81625160"/>
<reference evidence="2" key="1">
    <citation type="submission" date="2022-12" db="EMBL/GenBank/DDBJ databases">
        <authorList>
            <person name="Petersen C."/>
        </authorList>
    </citation>
    <scope>NUCLEOTIDE SEQUENCE</scope>
    <source>
        <strain evidence="2">IBT 30728</strain>
    </source>
</reference>
<organism evidence="2 3">
    <name type="scientific">Penicillium diatomitis</name>
    <dbReference type="NCBI Taxonomy" id="2819901"/>
    <lineage>
        <taxon>Eukaryota</taxon>
        <taxon>Fungi</taxon>
        <taxon>Dikarya</taxon>
        <taxon>Ascomycota</taxon>
        <taxon>Pezizomycotina</taxon>
        <taxon>Eurotiomycetes</taxon>
        <taxon>Eurotiomycetidae</taxon>
        <taxon>Eurotiales</taxon>
        <taxon>Aspergillaceae</taxon>
        <taxon>Penicillium</taxon>
    </lineage>
</organism>
<feature type="compositionally biased region" description="Polar residues" evidence="1">
    <location>
        <begin position="1"/>
        <end position="16"/>
    </location>
</feature>
<comment type="caution">
    <text evidence="2">The sequence shown here is derived from an EMBL/GenBank/DDBJ whole genome shotgun (WGS) entry which is preliminary data.</text>
</comment>
<dbReference type="RefSeq" id="XP_056790105.1">
    <property type="nucleotide sequence ID" value="XM_056934911.1"/>
</dbReference>
<gene>
    <name evidence="2" type="ORF">N7539_005309</name>
</gene>
<reference evidence="2" key="2">
    <citation type="journal article" date="2023" name="IMA Fungus">
        <title>Comparative genomic study of the Penicillium genus elucidates a diverse pangenome and 15 lateral gene transfer events.</title>
        <authorList>
            <person name="Petersen C."/>
            <person name="Sorensen T."/>
            <person name="Nielsen M.R."/>
            <person name="Sondergaard T.E."/>
            <person name="Sorensen J.L."/>
            <person name="Fitzpatrick D.A."/>
            <person name="Frisvad J.C."/>
            <person name="Nielsen K.L."/>
        </authorList>
    </citation>
    <scope>NUCLEOTIDE SEQUENCE</scope>
    <source>
        <strain evidence="2">IBT 30728</strain>
    </source>
</reference>
<evidence type="ECO:0000313" key="2">
    <source>
        <dbReference type="EMBL" id="KAJ5485321.1"/>
    </source>
</evidence>
<name>A0A9W9X724_9EURO</name>
<feature type="region of interest" description="Disordered" evidence="1">
    <location>
        <begin position="1"/>
        <end position="51"/>
    </location>
</feature>
<dbReference type="EMBL" id="JAPWDQ010000005">
    <property type="protein sequence ID" value="KAJ5485321.1"/>
    <property type="molecule type" value="Genomic_DNA"/>
</dbReference>
<sequence length="86" mass="9516">MGSATDISKSASTGLNHPSFEDPLNGSRLQNFHPDPERDHNPAFIAEDDLGDEEMKSILEDAYEFLQDSSDILNVNSEIQPRALTI</sequence>